<feature type="region of interest" description="Disordered" evidence="1">
    <location>
        <begin position="125"/>
        <end position="198"/>
    </location>
</feature>
<reference evidence="2" key="1">
    <citation type="submission" date="2024-06" db="EMBL/GenBank/DDBJ databases">
        <authorList>
            <person name="Liu X."/>
            <person name="Lenzi L."/>
            <person name="Haldenby T S."/>
            <person name="Uol C."/>
        </authorList>
    </citation>
    <scope>NUCLEOTIDE SEQUENCE</scope>
</reference>
<gene>
    <name evidence="2" type="ORF">CDAUBV1_LOCUS263</name>
</gene>
<feature type="compositionally biased region" description="Basic and acidic residues" evidence="1">
    <location>
        <begin position="170"/>
        <end position="198"/>
    </location>
</feature>
<dbReference type="Proteomes" id="UP001497525">
    <property type="component" value="Unassembled WGS sequence"/>
</dbReference>
<accession>A0AAV2T1S1</accession>
<proteinExistence type="predicted"/>
<sequence>MEKKITKIEEEMNRKIISCLLELLCSSSEYVSAEDLKELRAAKNKFASNKIETEALLTTVANARKNAVERMAKLVTAEMELKKTISETQKLVESWPASFKAALELRCTEDDSWLSVKEYGKDHCDTASEVEEETNQESKDRKNDSDSPDVEKNNEEKNPCDDENCTVLKPTDKLSEFAKDLPNRLKRPEYKPIRNVTE</sequence>
<organism evidence="2 3">
    <name type="scientific">Calicophoron daubneyi</name>
    <name type="common">Rumen fluke</name>
    <name type="synonym">Paramphistomum daubneyi</name>
    <dbReference type="NCBI Taxonomy" id="300641"/>
    <lineage>
        <taxon>Eukaryota</taxon>
        <taxon>Metazoa</taxon>
        <taxon>Spiralia</taxon>
        <taxon>Lophotrochozoa</taxon>
        <taxon>Platyhelminthes</taxon>
        <taxon>Trematoda</taxon>
        <taxon>Digenea</taxon>
        <taxon>Plagiorchiida</taxon>
        <taxon>Pronocephalata</taxon>
        <taxon>Paramphistomoidea</taxon>
        <taxon>Paramphistomidae</taxon>
        <taxon>Calicophoron</taxon>
    </lineage>
</organism>
<name>A0AAV2T1S1_CALDB</name>
<protein>
    <submittedName>
        <fullName evidence="2">Uncharacterized protein</fullName>
    </submittedName>
</protein>
<comment type="caution">
    <text evidence="2">The sequence shown here is derived from an EMBL/GenBank/DDBJ whole genome shotgun (WGS) entry which is preliminary data.</text>
</comment>
<feature type="compositionally biased region" description="Basic and acidic residues" evidence="1">
    <location>
        <begin position="136"/>
        <end position="160"/>
    </location>
</feature>
<dbReference type="AlphaFoldDB" id="A0AAV2T1S1"/>
<evidence type="ECO:0000256" key="1">
    <source>
        <dbReference type="SAM" id="MobiDB-lite"/>
    </source>
</evidence>
<evidence type="ECO:0000313" key="2">
    <source>
        <dbReference type="EMBL" id="CAL5129328.1"/>
    </source>
</evidence>
<evidence type="ECO:0000313" key="3">
    <source>
        <dbReference type="Proteomes" id="UP001497525"/>
    </source>
</evidence>
<dbReference type="EMBL" id="CAXLJL010000001">
    <property type="protein sequence ID" value="CAL5129328.1"/>
    <property type="molecule type" value="Genomic_DNA"/>
</dbReference>